<dbReference type="NCBIfam" id="TIGR02432">
    <property type="entry name" value="lysidine_TilS_N"/>
    <property type="match status" value="1"/>
</dbReference>
<dbReference type="GO" id="GO:0006400">
    <property type="term" value="P:tRNA modification"/>
    <property type="evidence" value="ECO:0007669"/>
    <property type="project" value="UniProtKB-UniRule"/>
</dbReference>
<dbReference type="CDD" id="cd01992">
    <property type="entry name" value="TilS_N"/>
    <property type="match status" value="1"/>
</dbReference>
<dbReference type="SUPFAM" id="SSF52402">
    <property type="entry name" value="Adenine nucleotide alpha hydrolases-like"/>
    <property type="match status" value="1"/>
</dbReference>
<keyword evidence="6" id="KW-0963">Cytoplasm</keyword>
<dbReference type="EC" id="6.3.4.19" evidence="6"/>
<dbReference type="Proteomes" id="UP000030481">
    <property type="component" value="Unassembled WGS sequence"/>
</dbReference>
<evidence type="ECO:0000256" key="5">
    <source>
        <dbReference type="ARBA" id="ARBA00048539"/>
    </source>
</evidence>
<comment type="caution">
    <text evidence="8">The sequence shown here is derived from an EMBL/GenBank/DDBJ whole genome shotgun (WGS) entry which is preliminary data.</text>
</comment>
<feature type="binding site" evidence="6">
    <location>
        <begin position="40"/>
        <end position="45"/>
    </location>
    <ligand>
        <name>ATP</name>
        <dbReference type="ChEBI" id="CHEBI:30616"/>
    </ligand>
</feature>
<evidence type="ECO:0000313" key="8">
    <source>
        <dbReference type="EMBL" id="KGG09293.1"/>
    </source>
</evidence>
<dbReference type="PANTHER" id="PTHR43033">
    <property type="entry name" value="TRNA(ILE)-LYSIDINE SYNTHASE-RELATED"/>
    <property type="match status" value="1"/>
</dbReference>
<dbReference type="GO" id="GO:0005524">
    <property type="term" value="F:ATP binding"/>
    <property type="evidence" value="ECO:0007669"/>
    <property type="project" value="UniProtKB-UniRule"/>
</dbReference>
<comment type="subcellular location">
    <subcellularLocation>
        <location evidence="6">Cytoplasm</location>
    </subcellularLocation>
</comment>
<dbReference type="InterPro" id="IPR012094">
    <property type="entry name" value="tRNA_Ile_lys_synt"/>
</dbReference>
<proteinExistence type="inferred from homology"/>
<evidence type="ECO:0000313" key="9">
    <source>
        <dbReference type="Proteomes" id="UP000030481"/>
    </source>
</evidence>
<evidence type="ECO:0000259" key="7">
    <source>
        <dbReference type="Pfam" id="PF01171"/>
    </source>
</evidence>
<feature type="domain" description="tRNA(Ile)-lysidine/2-thiocytidine synthase N-terminal" evidence="7">
    <location>
        <begin position="35"/>
        <end position="219"/>
    </location>
</feature>
<evidence type="ECO:0000256" key="1">
    <source>
        <dbReference type="ARBA" id="ARBA00022598"/>
    </source>
</evidence>
<evidence type="ECO:0000256" key="4">
    <source>
        <dbReference type="ARBA" id="ARBA00022840"/>
    </source>
</evidence>
<sequence>MSDKKLTQGNWSSWHHKLHKEILSKKILIPKGSNILISVSGGQDSMVLLTLINDLKKLHNWSINVWHGDHKWHEKSSVYALELKSYCADKNISFYFDQANKENISSEEKAREWRYKKLCERAKTLLDKNQQKHNIYLLTGHTSSDNAETFILNLSRGSNFAGLSNIESKRLLEKQIFLIRPILIFSREDTKQICNDMKIPVWEDPTNTDLKLKRNLVRKKIIPALEVLYPGCSQRINNFSQKMSNYNNERNDLSELAYLYCKDAKGINRNLLNNMCIEARCTILNKFLKEISPKQCSSKNLTELAISIYEKNKGQINLQEFLKIVWNKNYINFEKVKM</sequence>
<evidence type="ECO:0000256" key="3">
    <source>
        <dbReference type="ARBA" id="ARBA00022741"/>
    </source>
</evidence>
<dbReference type="AlphaFoldDB" id="A0A0A2B5D2"/>
<dbReference type="InterPro" id="IPR014729">
    <property type="entry name" value="Rossmann-like_a/b/a_fold"/>
</dbReference>
<gene>
    <name evidence="6" type="primary">tilS</name>
    <name evidence="8" type="ORF">EV01_0815</name>
</gene>
<dbReference type="GO" id="GO:0005737">
    <property type="term" value="C:cytoplasm"/>
    <property type="evidence" value="ECO:0007669"/>
    <property type="project" value="UniProtKB-SubCell"/>
</dbReference>
<dbReference type="HAMAP" id="MF_01161">
    <property type="entry name" value="tRNA_Ile_lys_synt"/>
    <property type="match status" value="1"/>
</dbReference>
<reference evidence="9" key="1">
    <citation type="journal article" date="2014" name="Sci. Data">
        <title>Genomes of diverse isolates of the marine cyanobacterium Prochlorococcus.</title>
        <authorList>
            <person name="Biller S."/>
            <person name="Berube P."/>
            <person name="Thompson J."/>
            <person name="Kelly L."/>
            <person name="Roggensack S."/>
            <person name="Awad L."/>
            <person name="Roache-Johnson K."/>
            <person name="Ding H."/>
            <person name="Giovannoni S.J."/>
            <person name="Moore L.R."/>
            <person name="Chisholm S.W."/>
        </authorList>
    </citation>
    <scope>NUCLEOTIDE SEQUENCE [LARGE SCALE GENOMIC DNA]</scope>
</reference>
<dbReference type="InterPro" id="IPR012795">
    <property type="entry name" value="tRNA_Ile_lys_synt_N"/>
</dbReference>
<keyword evidence="1 6" id="KW-0436">Ligase</keyword>
<evidence type="ECO:0000256" key="2">
    <source>
        <dbReference type="ARBA" id="ARBA00022694"/>
    </source>
</evidence>
<name>A0A0A2B5D2_PROMR</name>
<comment type="function">
    <text evidence="6">Ligates lysine onto the cytidine present at position 34 of the AUA codon-specific tRNA(Ile) that contains the anticodon CAU, in an ATP-dependent manner. Cytidine is converted to lysidine, thus changing the amino acid specificity of the tRNA from methionine to isoleucine.</text>
</comment>
<keyword evidence="4 6" id="KW-0067">ATP-binding</keyword>
<dbReference type="GO" id="GO:0032267">
    <property type="term" value="F:tRNA(Ile)-lysidine synthase activity"/>
    <property type="evidence" value="ECO:0007669"/>
    <property type="project" value="UniProtKB-EC"/>
</dbReference>
<keyword evidence="2 6" id="KW-0819">tRNA processing</keyword>
<dbReference type="EMBL" id="JNAR01000011">
    <property type="protein sequence ID" value="KGG09293.1"/>
    <property type="molecule type" value="Genomic_DNA"/>
</dbReference>
<dbReference type="Gene3D" id="3.40.50.620">
    <property type="entry name" value="HUPs"/>
    <property type="match status" value="1"/>
</dbReference>
<protein>
    <recommendedName>
        <fullName evidence="6">tRNA(Ile)-lysidine synthase</fullName>
        <ecNumber evidence="6">6.3.4.19</ecNumber>
    </recommendedName>
    <alternativeName>
        <fullName evidence="6">tRNA(Ile)-2-lysyl-cytidine synthase</fullName>
    </alternativeName>
    <alternativeName>
        <fullName evidence="6">tRNA(Ile)-lysidine synthetase</fullName>
    </alternativeName>
</protein>
<comment type="similarity">
    <text evidence="6">Belongs to the tRNA(Ile)-lysidine synthase family.</text>
</comment>
<dbReference type="RefSeq" id="WP_032517981.1">
    <property type="nucleotide sequence ID" value="NZ_JNAR01000011.1"/>
</dbReference>
<keyword evidence="3 6" id="KW-0547">Nucleotide-binding</keyword>
<dbReference type="Pfam" id="PF01171">
    <property type="entry name" value="ATP_bind_3"/>
    <property type="match status" value="1"/>
</dbReference>
<evidence type="ECO:0000256" key="6">
    <source>
        <dbReference type="HAMAP-Rule" id="MF_01161"/>
    </source>
</evidence>
<comment type="domain">
    <text evidence="6">The N-terminal region contains the highly conserved SGGXDS motif, predicted to be a P-loop motif involved in ATP binding.</text>
</comment>
<dbReference type="InterPro" id="IPR011063">
    <property type="entry name" value="TilS/TtcA_N"/>
</dbReference>
<organism evidence="8 9">
    <name type="scientific">Prochlorococcus marinus str. MIT 9401</name>
    <dbReference type="NCBI Taxonomy" id="167551"/>
    <lineage>
        <taxon>Bacteria</taxon>
        <taxon>Bacillati</taxon>
        <taxon>Cyanobacteriota</taxon>
        <taxon>Cyanophyceae</taxon>
        <taxon>Synechococcales</taxon>
        <taxon>Prochlorococcaceae</taxon>
        <taxon>Prochlorococcus</taxon>
    </lineage>
</organism>
<dbReference type="PANTHER" id="PTHR43033:SF1">
    <property type="entry name" value="TRNA(ILE)-LYSIDINE SYNTHASE-RELATED"/>
    <property type="match status" value="1"/>
</dbReference>
<accession>A0A0A2B5D2</accession>
<comment type="catalytic activity">
    <reaction evidence="5 6">
        <text>cytidine(34) in tRNA(Ile2) + L-lysine + ATP = lysidine(34) in tRNA(Ile2) + AMP + diphosphate + H(+)</text>
        <dbReference type="Rhea" id="RHEA:43744"/>
        <dbReference type="Rhea" id="RHEA-COMP:10625"/>
        <dbReference type="Rhea" id="RHEA-COMP:10670"/>
        <dbReference type="ChEBI" id="CHEBI:15378"/>
        <dbReference type="ChEBI" id="CHEBI:30616"/>
        <dbReference type="ChEBI" id="CHEBI:32551"/>
        <dbReference type="ChEBI" id="CHEBI:33019"/>
        <dbReference type="ChEBI" id="CHEBI:82748"/>
        <dbReference type="ChEBI" id="CHEBI:83665"/>
        <dbReference type="ChEBI" id="CHEBI:456215"/>
        <dbReference type="EC" id="6.3.4.19"/>
    </reaction>
</comment>